<dbReference type="EMBL" id="JAVDWW010000016">
    <property type="protein sequence ID" value="MDR7172991.1"/>
    <property type="molecule type" value="Genomic_DNA"/>
</dbReference>
<comment type="caution">
    <text evidence="3">The sequence shown here is derived from an EMBL/GenBank/DDBJ whole genome shotgun (WGS) entry which is preliminary data.</text>
</comment>
<dbReference type="SUPFAM" id="SSF52499">
    <property type="entry name" value="Isochorismatase-like hydrolases"/>
    <property type="match status" value="1"/>
</dbReference>
<evidence type="ECO:0000259" key="2">
    <source>
        <dbReference type="Pfam" id="PF00857"/>
    </source>
</evidence>
<evidence type="ECO:0000256" key="1">
    <source>
        <dbReference type="ARBA" id="ARBA00022801"/>
    </source>
</evidence>
<keyword evidence="4" id="KW-1185">Reference proteome</keyword>
<feature type="domain" description="Isochorismatase-like" evidence="2">
    <location>
        <begin position="58"/>
        <end position="243"/>
    </location>
</feature>
<proteinExistence type="predicted"/>
<evidence type="ECO:0000313" key="4">
    <source>
        <dbReference type="Proteomes" id="UP001251217"/>
    </source>
</evidence>
<dbReference type="GO" id="GO:0016787">
    <property type="term" value="F:hydrolase activity"/>
    <property type="evidence" value="ECO:0007669"/>
    <property type="project" value="UniProtKB-KW"/>
</dbReference>
<sequence length="279" mass="31304">MSELRRSATCRGRWGLEANIPGVAADRRWHFPLSGAQVILLADNVFHAESRGAMVADTAVLMIDMQNGYLTQKVRAPLGWPPIWRLHEVVAECAELLAAARAARYPVIYSRQTLSPAGELAANPRARRHMQSRARLLPDISEAEQQWSRRIMDDLAPTEGDIVLEKTRHSFFAYTELAPVLRALAVQGVLIAGLQTNVCVEATCRAALEHNFDVAVAEDATTTDGPALHEAALNAMRVLYVEVRPWRELLTQPWDKAYRTPNYGRDPNYWRDPHNLTHP</sequence>
<gene>
    <name evidence="3" type="ORF">J2W56_006757</name>
</gene>
<dbReference type="Proteomes" id="UP001251217">
    <property type="component" value="Unassembled WGS sequence"/>
</dbReference>
<dbReference type="InterPro" id="IPR000868">
    <property type="entry name" value="Isochorismatase-like_dom"/>
</dbReference>
<dbReference type="RefSeq" id="WP_310408402.1">
    <property type="nucleotide sequence ID" value="NZ_JAVDWW010000016.1"/>
</dbReference>
<keyword evidence="1 3" id="KW-0378">Hydrolase</keyword>
<dbReference type="PANTHER" id="PTHR43540">
    <property type="entry name" value="PEROXYUREIDOACRYLATE/UREIDOACRYLATE AMIDOHYDROLASE-RELATED"/>
    <property type="match status" value="1"/>
</dbReference>
<protein>
    <submittedName>
        <fullName evidence="3">Ureidoacrylate peracid hydrolase</fullName>
        <ecNumber evidence="3">3.5.1.110</ecNumber>
    </submittedName>
</protein>
<dbReference type="EC" id="3.5.1.110" evidence="3"/>
<dbReference type="CDD" id="cd00431">
    <property type="entry name" value="cysteine_hydrolases"/>
    <property type="match status" value="1"/>
</dbReference>
<organism evidence="3 4">
    <name type="scientific">Nocardia kruczakiae</name>
    <dbReference type="NCBI Taxonomy" id="261477"/>
    <lineage>
        <taxon>Bacteria</taxon>
        <taxon>Bacillati</taxon>
        <taxon>Actinomycetota</taxon>
        <taxon>Actinomycetes</taxon>
        <taxon>Mycobacteriales</taxon>
        <taxon>Nocardiaceae</taxon>
        <taxon>Nocardia</taxon>
    </lineage>
</organism>
<dbReference type="InterPro" id="IPR050272">
    <property type="entry name" value="Isochorismatase-like_hydrls"/>
</dbReference>
<reference evidence="3 4" key="1">
    <citation type="submission" date="2023-07" db="EMBL/GenBank/DDBJ databases">
        <title>Sorghum-associated microbial communities from plants grown in Nebraska, USA.</title>
        <authorList>
            <person name="Schachtman D."/>
        </authorList>
    </citation>
    <scope>NUCLEOTIDE SEQUENCE [LARGE SCALE GENOMIC DNA]</scope>
    <source>
        <strain evidence="3 4">4272</strain>
    </source>
</reference>
<dbReference type="Pfam" id="PF00857">
    <property type="entry name" value="Isochorismatase"/>
    <property type="match status" value="1"/>
</dbReference>
<accession>A0ABU1XSH4</accession>
<evidence type="ECO:0000313" key="3">
    <source>
        <dbReference type="EMBL" id="MDR7172991.1"/>
    </source>
</evidence>
<name>A0ABU1XSH4_9NOCA</name>
<dbReference type="InterPro" id="IPR036380">
    <property type="entry name" value="Isochorismatase-like_sf"/>
</dbReference>
<dbReference type="Gene3D" id="3.40.50.850">
    <property type="entry name" value="Isochorismatase-like"/>
    <property type="match status" value="1"/>
</dbReference>